<organism evidence="3 4">
    <name type="scientific">Parvularcula lutaonensis</name>
    <dbReference type="NCBI Taxonomy" id="491923"/>
    <lineage>
        <taxon>Bacteria</taxon>
        <taxon>Pseudomonadati</taxon>
        <taxon>Pseudomonadota</taxon>
        <taxon>Alphaproteobacteria</taxon>
        <taxon>Parvularculales</taxon>
        <taxon>Parvularculaceae</taxon>
        <taxon>Parvularcula</taxon>
    </lineage>
</organism>
<evidence type="ECO:0000256" key="1">
    <source>
        <dbReference type="SAM" id="SignalP"/>
    </source>
</evidence>
<dbReference type="EMBL" id="JBHRVA010000003">
    <property type="protein sequence ID" value="MFC3303295.1"/>
    <property type="molecule type" value="Genomic_DNA"/>
</dbReference>
<gene>
    <name evidence="3" type="ORF">ACFONP_11180</name>
</gene>
<dbReference type="PANTHER" id="PTHR34406:SF1">
    <property type="entry name" value="PROTEIN YCEI"/>
    <property type="match status" value="1"/>
</dbReference>
<comment type="caution">
    <text evidence="3">The sequence shown here is derived from an EMBL/GenBank/DDBJ whole genome shotgun (WGS) entry which is preliminary data.</text>
</comment>
<keyword evidence="4" id="KW-1185">Reference proteome</keyword>
<dbReference type="InterPro" id="IPR007372">
    <property type="entry name" value="Lipid/polyisoprenoid-bd_YceI"/>
</dbReference>
<keyword evidence="1" id="KW-0732">Signal</keyword>
<accession>A0ABV7MCU9</accession>
<evidence type="ECO:0000313" key="3">
    <source>
        <dbReference type="EMBL" id="MFC3303295.1"/>
    </source>
</evidence>
<dbReference type="SUPFAM" id="SSF101874">
    <property type="entry name" value="YceI-like"/>
    <property type="match status" value="1"/>
</dbReference>
<evidence type="ECO:0000313" key="4">
    <source>
        <dbReference type="Proteomes" id="UP001595607"/>
    </source>
</evidence>
<proteinExistence type="predicted"/>
<name>A0ABV7MCU9_9PROT</name>
<evidence type="ECO:0000259" key="2">
    <source>
        <dbReference type="SMART" id="SM00867"/>
    </source>
</evidence>
<dbReference type="RefSeq" id="WP_189575729.1">
    <property type="nucleotide sequence ID" value="NZ_BMXU01000002.1"/>
</dbReference>
<sequence>MFRQNVAFTAFVLTLCACASMAPQKNAALAVETLEALPPQSYALQPDTARMGFQVRSFTPGGVKGEFEAFSGDVTIIDASAPEVSVRAVVDLDTIELGSEMYENIVKSEAWFDVAAHPQAIFEGVLTEWREGGIGSVDGQITIRGITQPAAFDISLSCDGVAACPQEAVGFGGEIEISRSSFGMKAFPGVVGDRVRLSISGELSAVAAERLAAAP</sequence>
<dbReference type="Pfam" id="PF04264">
    <property type="entry name" value="YceI"/>
    <property type="match status" value="1"/>
</dbReference>
<dbReference type="PROSITE" id="PS51257">
    <property type="entry name" value="PROKAR_LIPOPROTEIN"/>
    <property type="match status" value="1"/>
</dbReference>
<protein>
    <submittedName>
        <fullName evidence="3">YceI family protein</fullName>
    </submittedName>
</protein>
<dbReference type="SMART" id="SM00867">
    <property type="entry name" value="YceI"/>
    <property type="match status" value="1"/>
</dbReference>
<dbReference type="InterPro" id="IPR036761">
    <property type="entry name" value="TTHA0802/YceI-like_sf"/>
</dbReference>
<feature type="chain" id="PRO_5045416341" evidence="1">
    <location>
        <begin position="28"/>
        <end position="215"/>
    </location>
</feature>
<feature type="signal peptide" evidence="1">
    <location>
        <begin position="1"/>
        <end position="27"/>
    </location>
</feature>
<feature type="domain" description="Lipid/polyisoprenoid-binding YceI-like" evidence="2">
    <location>
        <begin position="41"/>
        <end position="204"/>
    </location>
</feature>
<dbReference type="Proteomes" id="UP001595607">
    <property type="component" value="Unassembled WGS sequence"/>
</dbReference>
<dbReference type="PANTHER" id="PTHR34406">
    <property type="entry name" value="PROTEIN YCEI"/>
    <property type="match status" value="1"/>
</dbReference>
<dbReference type="Gene3D" id="2.40.128.110">
    <property type="entry name" value="Lipid/polyisoprenoid-binding, YceI-like"/>
    <property type="match status" value="1"/>
</dbReference>
<reference evidence="4" key="1">
    <citation type="journal article" date="2019" name="Int. J. Syst. Evol. Microbiol.">
        <title>The Global Catalogue of Microorganisms (GCM) 10K type strain sequencing project: providing services to taxonomists for standard genome sequencing and annotation.</title>
        <authorList>
            <consortium name="The Broad Institute Genomics Platform"/>
            <consortium name="The Broad Institute Genome Sequencing Center for Infectious Disease"/>
            <person name="Wu L."/>
            <person name="Ma J."/>
        </authorList>
    </citation>
    <scope>NUCLEOTIDE SEQUENCE [LARGE SCALE GENOMIC DNA]</scope>
    <source>
        <strain evidence="4">KCTC 22245</strain>
    </source>
</reference>